<comment type="caution">
    <text evidence="1">The sequence shown here is derived from an EMBL/GenBank/DDBJ whole genome shotgun (WGS) entry which is preliminary data.</text>
</comment>
<organism evidence="1 2">
    <name type="scientific">Melia azedarach</name>
    <name type="common">Chinaberry tree</name>
    <dbReference type="NCBI Taxonomy" id="155640"/>
    <lineage>
        <taxon>Eukaryota</taxon>
        <taxon>Viridiplantae</taxon>
        <taxon>Streptophyta</taxon>
        <taxon>Embryophyta</taxon>
        <taxon>Tracheophyta</taxon>
        <taxon>Spermatophyta</taxon>
        <taxon>Magnoliopsida</taxon>
        <taxon>eudicotyledons</taxon>
        <taxon>Gunneridae</taxon>
        <taxon>Pentapetalae</taxon>
        <taxon>rosids</taxon>
        <taxon>malvids</taxon>
        <taxon>Sapindales</taxon>
        <taxon>Meliaceae</taxon>
        <taxon>Melia</taxon>
    </lineage>
</organism>
<protein>
    <submittedName>
        <fullName evidence="1">Condensin-2 complex subunit D3</fullName>
    </submittedName>
</protein>
<evidence type="ECO:0000313" key="2">
    <source>
        <dbReference type="Proteomes" id="UP001164539"/>
    </source>
</evidence>
<accession>A0ACC1YEF6</accession>
<proteinExistence type="predicted"/>
<reference evidence="1 2" key="1">
    <citation type="journal article" date="2023" name="Science">
        <title>Complex scaffold remodeling in plant triterpene biosynthesis.</title>
        <authorList>
            <person name="De La Pena R."/>
            <person name="Hodgson H."/>
            <person name="Liu J.C."/>
            <person name="Stephenson M.J."/>
            <person name="Martin A.C."/>
            <person name="Owen C."/>
            <person name="Harkess A."/>
            <person name="Leebens-Mack J."/>
            <person name="Jimenez L.E."/>
            <person name="Osbourn A."/>
            <person name="Sattely E.S."/>
        </authorList>
    </citation>
    <scope>NUCLEOTIDE SEQUENCE [LARGE SCALE GENOMIC DNA]</scope>
    <source>
        <strain evidence="2">cv. JPN11</strain>
        <tissue evidence="1">Leaf</tissue>
    </source>
</reference>
<name>A0ACC1YEF6_MELAZ</name>
<keyword evidence="2" id="KW-1185">Reference proteome</keyword>
<dbReference type="EMBL" id="CM051396">
    <property type="protein sequence ID" value="KAJ4722166.1"/>
    <property type="molecule type" value="Genomic_DNA"/>
</dbReference>
<dbReference type="Proteomes" id="UP001164539">
    <property type="component" value="Chromosome 3"/>
</dbReference>
<gene>
    <name evidence="1" type="ORF">OWV82_005712</name>
</gene>
<evidence type="ECO:0000313" key="1">
    <source>
        <dbReference type="EMBL" id="KAJ4722166.1"/>
    </source>
</evidence>
<sequence length="1274" mass="141308">MEEEDSTISRIIADVEETLNHQQTAQISHSTLRKLESLLDENDPEIICRFSDQLSSKNLSLSSLIAPISSAMDSGPTNLSLQASKVYLSMLLSPNSPVFTLFTPMAFLSLLRSIRRSLKRPQDGSSGGSHSRVNRKRKGSGQARRAKNNVRNSEEFDEGESEVDARCFLSVLEKLEMVTGLIYLNRFPDSLKSLIQTVAEIPVLSLDLGNYLGSYNKLTDLCSRVLIKLLRSEHGDVASTAAEVLKSLTPLILMGKSQARTFALGFLMNKMMGVAKESGGVKKAIVNLPKYLANKAPEKAELRGLAVEAIMEIVIAMEFEDQMGFVEYAVKMTQGKSNIRLLAVDLILMLTTSLRDPLGVDLNGEVSDSWGLSCLEALIQRCSDSSAAIRARALSNLAQLIGVFSSTDSNRLVLKQLMGFEDGEMNGLLRKRCLDEKAAVKKAALLLVSKFIGLFDGSIDEVLLKTIGMSCSDPLVSIRKAAISALSEAFRTFSDESLTAEWLHSIPRLIADNESSIQEECENLFLELVLDWISGAGTAGFIHHANASAESLEKEIELLFPEGVLALLKEICNAEVAPWVKKICTSLGKKKRLKPKIAIALQNIIRASEAIWLSHHMPIDKWTAPPGTWFLLSEVSAYLPKSVDWEFLHHHWQLVDRYGSRRDIKSPLAPTYEHEDGEGIVSNSVLWAGDRVFLLQTISNVSVELPPEPAADLAHNLLKRIEGFNMHSTEVNAHVKALRTLCKRKALNSEEADMLVLKWVQQLLSKALQIVEKYISKNSNVTKGSSLYTPPTTGRKAKKAAARSLSEAVTAVYTIGSLVIVCPSADMSSITPLLHSMITSGNSDPKLNKLPGSTLCLRQTAPSLYIQAWLTMGKLCLADDKLAKRYIPLFVQELEKSDCAALRNNLVVMMADFCVRYTALVDCYMTKITMCLRDRCELVRRQTFILLSRLLQRDYVKWRGVLFLRFLWSLVDESEKIRQLADFLFGNILKAKAPLLAYNSFVEAIFVLNDCHIHNSHSDSKASKTERHLFSIRGNDERSRSKRMHIYVSLLKQMAPEHLLATFAKLCAEILASASDGMLNIEDVTGQSVLQDAFQILSCKEIRITLTRGSASDTAEVEEENGENRASAKGRVITQAVRKGLIQNTIPIFIELKRLLESKNSPLTGSLMECLRILLKDYKNEIDEILVADKQLQKELIYDIQKYESAKTDTTAAAVTARSVLKEVNTNTPPLSSMSVPKLKTAQGGGSNPRTNALPLHVLESLRSRKSFDSDDEN</sequence>